<keyword evidence="2" id="KW-1185">Reference proteome</keyword>
<dbReference type="AlphaFoldDB" id="A0A4S4LWL7"/>
<gene>
    <name evidence="1" type="ORF">EW146_g4377</name>
</gene>
<protein>
    <submittedName>
        <fullName evidence="1">Uncharacterized protein</fullName>
    </submittedName>
</protein>
<evidence type="ECO:0000313" key="2">
    <source>
        <dbReference type="Proteomes" id="UP000310158"/>
    </source>
</evidence>
<sequence length="108" mass="11430">MLACLTDSFAAAYKRDPCEASEVPHPLLRPHSSASPRLFLPAFTSSLQWILSSPPSSPTLPSSLSLSALLPSNPTAGIPAVLTASSPKPHTQPATHPYTIIQFDNPIT</sequence>
<evidence type="ECO:0000313" key="1">
    <source>
        <dbReference type="EMBL" id="THH16228.1"/>
    </source>
</evidence>
<name>A0A4S4LWL7_9AGAM</name>
<accession>A0A4S4LWL7</accession>
<comment type="caution">
    <text evidence="1">The sequence shown here is derived from an EMBL/GenBank/DDBJ whole genome shotgun (WGS) entry which is preliminary data.</text>
</comment>
<dbReference type="EMBL" id="SGPL01000168">
    <property type="protein sequence ID" value="THH16228.1"/>
    <property type="molecule type" value="Genomic_DNA"/>
</dbReference>
<organism evidence="1 2">
    <name type="scientific">Bondarzewia mesenterica</name>
    <dbReference type="NCBI Taxonomy" id="1095465"/>
    <lineage>
        <taxon>Eukaryota</taxon>
        <taxon>Fungi</taxon>
        <taxon>Dikarya</taxon>
        <taxon>Basidiomycota</taxon>
        <taxon>Agaricomycotina</taxon>
        <taxon>Agaricomycetes</taxon>
        <taxon>Russulales</taxon>
        <taxon>Bondarzewiaceae</taxon>
        <taxon>Bondarzewia</taxon>
    </lineage>
</organism>
<dbReference type="Proteomes" id="UP000310158">
    <property type="component" value="Unassembled WGS sequence"/>
</dbReference>
<reference evidence="1 2" key="1">
    <citation type="submission" date="2019-02" db="EMBL/GenBank/DDBJ databases">
        <title>Genome sequencing of the rare red list fungi Bondarzewia mesenterica.</title>
        <authorList>
            <person name="Buettner E."/>
            <person name="Kellner H."/>
        </authorList>
    </citation>
    <scope>NUCLEOTIDE SEQUENCE [LARGE SCALE GENOMIC DNA]</scope>
    <source>
        <strain evidence="1 2">DSM 108281</strain>
    </source>
</reference>
<proteinExistence type="predicted"/>